<evidence type="ECO:0000256" key="2">
    <source>
        <dbReference type="SAM" id="Phobius"/>
    </source>
</evidence>
<sequence length="266" mass="28707">MMRLLVVASILAIGSAAADENSIFSSRYLNSLEQANNADNTPSSSSFHHASSSSLMMDEMVGEYESSRQADELDSLSSHEHQRRELSWWSIALQFVHPPCPPHDKPQPPHCQHHHHKSSSHSSSSSSSSSHSSGGGGGGSGSWGTDGWGGDEWGSDTWGSDGHTQKSFLRNPGSLGFWMLIAAACAAAIAVGAIIVGSRRKAKEQYHPLKGSMERRMRLFGGLADRCFEDRELCGAQQQGDKDLENSFEISERGNNGGGSAYKQMV</sequence>
<accession>A0ABD3MUY6</accession>
<evidence type="ECO:0000313" key="5">
    <source>
        <dbReference type="Proteomes" id="UP001530293"/>
    </source>
</evidence>
<feature type="signal peptide" evidence="3">
    <location>
        <begin position="1"/>
        <end position="18"/>
    </location>
</feature>
<organism evidence="4 5">
    <name type="scientific">Discostella pseudostelligera</name>
    <dbReference type="NCBI Taxonomy" id="259834"/>
    <lineage>
        <taxon>Eukaryota</taxon>
        <taxon>Sar</taxon>
        <taxon>Stramenopiles</taxon>
        <taxon>Ochrophyta</taxon>
        <taxon>Bacillariophyta</taxon>
        <taxon>Coscinodiscophyceae</taxon>
        <taxon>Thalassiosirophycidae</taxon>
        <taxon>Stephanodiscales</taxon>
        <taxon>Stephanodiscaceae</taxon>
        <taxon>Discostella</taxon>
    </lineage>
</organism>
<keyword evidence="2" id="KW-0812">Transmembrane</keyword>
<reference evidence="4 5" key="1">
    <citation type="submission" date="2024-10" db="EMBL/GenBank/DDBJ databases">
        <title>Updated reference genomes for cyclostephanoid diatoms.</title>
        <authorList>
            <person name="Roberts W.R."/>
            <person name="Alverson A.J."/>
        </authorList>
    </citation>
    <scope>NUCLEOTIDE SEQUENCE [LARGE SCALE GENOMIC DNA]</scope>
    <source>
        <strain evidence="4 5">AJA232-27</strain>
    </source>
</reference>
<proteinExistence type="predicted"/>
<feature type="compositionally biased region" description="Low complexity" evidence="1">
    <location>
        <begin position="120"/>
        <end position="132"/>
    </location>
</feature>
<feature type="region of interest" description="Disordered" evidence="1">
    <location>
        <begin position="99"/>
        <end position="159"/>
    </location>
</feature>
<feature type="transmembrane region" description="Helical" evidence="2">
    <location>
        <begin position="175"/>
        <end position="196"/>
    </location>
</feature>
<dbReference type="AlphaFoldDB" id="A0ABD3MUY6"/>
<gene>
    <name evidence="4" type="ORF">ACHAWU_002772</name>
</gene>
<comment type="caution">
    <text evidence="4">The sequence shown here is derived from an EMBL/GenBank/DDBJ whole genome shotgun (WGS) entry which is preliminary data.</text>
</comment>
<dbReference type="Proteomes" id="UP001530293">
    <property type="component" value="Unassembled WGS sequence"/>
</dbReference>
<keyword evidence="2" id="KW-1133">Transmembrane helix</keyword>
<evidence type="ECO:0000256" key="1">
    <source>
        <dbReference type="SAM" id="MobiDB-lite"/>
    </source>
</evidence>
<keyword evidence="2" id="KW-0472">Membrane</keyword>
<keyword evidence="3" id="KW-0732">Signal</keyword>
<evidence type="ECO:0000256" key="3">
    <source>
        <dbReference type="SAM" id="SignalP"/>
    </source>
</evidence>
<feature type="compositionally biased region" description="Gly residues" evidence="1">
    <location>
        <begin position="133"/>
        <end position="152"/>
    </location>
</feature>
<protein>
    <submittedName>
        <fullName evidence="4">Uncharacterized protein</fullName>
    </submittedName>
</protein>
<evidence type="ECO:0000313" key="4">
    <source>
        <dbReference type="EMBL" id="KAL3766057.1"/>
    </source>
</evidence>
<dbReference type="EMBL" id="JALLBG020000089">
    <property type="protein sequence ID" value="KAL3766057.1"/>
    <property type="molecule type" value="Genomic_DNA"/>
</dbReference>
<name>A0ABD3MUY6_9STRA</name>
<keyword evidence="5" id="KW-1185">Reference proteome</keyword>
<feature type="chain" id="PRO_5044867027" evidence="3">
    <location>
        <begin position="19"/>
        <end position="266"/>
    </location>
</feature>